<comment type="caution">
    <text evidence="4">The sequence shown here is derived from an EMBL/GenBank/DDBJ whole genome shotgun (WGS) entry which is preliminary data.</text>
</comment>
<dbReference type="Proteomes" id="UP000552935">
    <property type="component" value="Unassembled WGS sequence"/>
</dbReference>
<dbReference type="EMBL" id="SSHM01000001">
    <property type="protein sequence ID" value="THC79299.1"/>
    <property type="molecule type" value="Genomic_DNA"/>
</dbReference>
<dbReference type="InterPro" id="IPR029039">
    <property type="entry name" value="Flavoprotein-like_sf"/>
</dbReference>
<evidence type="ECO:0000256" key="2">
    <source>
        <dbReference type="ARBA" id="ARBA00023002"/>
    </source>
</evidence>
<sequence length="198" mass="22966">MATKLILIVYCHPYTHSFNHAVLTHLEKNLTDHGLHYQLIDLYGDHFQPFYDIEELRLFHQGQTHDPLVKHYLDQLKTAQGIIFVTPIWWNSVPGMLKGFIDKVMKEGDGLTHTVTKTGVRGCLTNLKRAYVFTTSTSPTFWFRTTSGNSIQKIFINKTLKQLGIQKAKWYNFGNISHASKTQRDHYLVTCQKRPLLF</sequence>
<dbReference type="GO" id="GO:0003955">
    <property type="term" value="F:NAD(P)H dehydrogenase (quinone) activity"/>
    <property type="evidence" value="ECO:0007669"/>
    <property type="project" value="TreeGrafter"/>
</dbReference>
<evidence type="ECO:0000256" key="1">
    <source>
        <dbReference type="ARBA" id="ARBA00006252"/>
    </source>
</evidence>
<dbReference type="EMBL" id="JACCKI010000015">
    <property type="protein sequence ID" value="NZA05965.1"/>
    <property type="molecule type" value="Genomic_DNA"/>
</dbReference>
<dbReference type="InterPro" id="IPR051545">
    <property type="entry name" value="NAD(P)H_dehydrogenase_qn"/>
</dbReference>
<dbReference type="SUPFAM" id="SSF52218">
    <property type="entry name" value="Flavoproteins"/>
    <property type="match status" value="1"/>
</dbReference>
<keyword evidence="2" id="KW-0560">Oxidoreductase</keyword>
<dbReference type="PANTHER" id="PTHR10204:SF34">
    <property type="entry name" value="NAD(P)H DEHYDROGENASE [QUINONE] 1 ISOFORM 1"/>
    <property type="match status" value="1"/>
</dbReference>
<gene>
    <name evidence="5" type="ORF">E6L36_02050</name>
    <name evidence="4" type="ORF">H0N82_12920</name>
</gene>
<dbReference type="RefSeq" id="WP_005691229.1">
    <property type="nucleotide sequence ID" value="NZ_CABFNI010000001.1"/>
</dbReference>
<evidence type="ECO:0000259" key="3">
    <source>
        <dbReference type="Pfam" id="PF02525"/>
    </source>
</evidence>
<reference evidence="5 6" key="1">
    <citation type="submission" date="2019-04" db="EMBL/GenBank/DDBJ databases">
        <title>Genome Announcement to Ensure Probiotic Safety of Lactobacillus rhamnosus UBLR-58.</title>
        <authorList>
            <person name="Sulthana A."/>
            <person name="Lakshmi S.G."/>
            <person name="Madempudi R.S."/>
        </authorList>
    </citation>
    <scope>NUCLEOTIDE SEQUENCE [LARGE SCALE GENOMIC DNA]</scope>
    <source>
        <strain evidence="5 6">UBLR-58</strain>
    </source>
</reference>
<dbReference type="Gene3D" id="3.40.50.360">
    <property type="match status" value="1"/>
</dbReference>
<dbReference type="Pfam" id="PF02525">
    <property type="entry name" value="Flavodoxin_2"/>
    <property type="match status" value="1"/>
</dbReference>
<protein>
    <submittedName>
        <fullName evidence="5">Flavodoxin family protein</fullName>
    </submittedName>
    <submittedName>
        <fullName evidence="4">NAD(P)H-dependent oxidoreductase</fullName>
    </submittedName>
</protein>
<proteinExistence type="inferred from homology"/>
<evidence type="ECO:0000313" key="6">
    <source>
        <dbReference type="Proteomes" id="UP000307517"/>
    </source>
</evidence>
<comment type="similarity">
    <text evidence="1">Belongs to the NAD(P)H dehydrogenase (quinone) family.</text>
</comment>
<feature type="domain" description="Flavodoxin-like fold" evidence="3">
    <location>
        <begin position="6"/>
        <end position="181"/>
    </location>
</feature>
<reference evidence="4 7" key="2">
    <citation type="submission" date="2020-07" db="EMBL/GenBank/DDBJ databases">
        <title>Organ Donor 1.</title>
        <authorList>
            <person name="Marsh A.J."/>
            <person name="Azcarate-Peril M.A."/>
        </authorList>
    </citation>
    <scope>NUCLEOTIDE SEQUENCE [LARGE SCALE GENOMIC DNA]</scope>
    <source>
        <strain evidence="4 7">AMC0712</strain>
    </source>
</reference>
<dbReference type="InterPro" id="IPR003680">
    <property type="entry name" value="Flavodoxin_fold"/>
</dbReference>
<name>A0A0J6WHH9_LACRH</name>
<evidence type="ECO:0000313" key="5">
    <source>
        <dbReference type="EMBL" id="THC79299.1"/>
    </source>
</evidence>
<organism evidence="4 7">
    <name type="scientific">Lacticaseibacillus rhamnosus</name>
    <name type="common">Lactobacillus rhamnosus</name>
    <dbReference type="NCBI Taxonomy" id="47715"/>
    <lineage>
        <taxon>Bacteria</taxon>
        <taxon>Bacillati</taxon>
        <taxon>Bacillota</taxon>
        <taxon>Bacilli</taxon>
        <taxon>Lactobacillales</taxon>
        <taxon>Lactobacillaceae</taxon>
        <taxon>Lacticaseibacillus</taxon>
    </lineage>
</organism>
<dbReference type="AlphaFoldDB" id="A0A0J6WHH9"/>
<dbReference type="eggNOG" id="COG2249">
    <property type="taxonomic scope" value="Bacteria"/>
</dbReference>
<accession>A0A0J6WHH9</accession>
<evidence type="ECO:0000313" key="7">
    <source>
        <dbReference type="Proteomes" id="UP000552935"/>
    </source>
</evidence>
<dbReference type="PANTHER" id="PTHR10204">
    <property type="entry name" value="NAD P H OXIDOREDUCTASE-RELATED"/>
    <property type="match status" value="1"/>
</dbReference>
<evidence type="ECO:0000313" key="4">
    <source>
        <dbReference type="EMBL" id="NZA05965.1"/>
    </source>
</evidence>
<dbReference type="Proteomes" id="UP000307517">
    <property type="component" value="Unassembled WGS sequence"/>
</dbReference>
<dbReference type="GO" id="GO:0005829">
    <property type="term" value="C:cytosol"/>
    <property type="evidence" value="ECO:0007669"/>
    <property type="project" value="TreeGrafter"/>
</dbReference>